<comment type="similarity">
    <text evidence="1">Belongs to the universal stress protein A family.</text>
</comment>
<sequence>MKVLVPYDGSEYSKDALRHAVDTYTDAEVHVLHVIDPVGRGGRKQPKAAWWNMWYEDREKHAESLLEEARETVEGHEAVTTEYRTGKPSEEILDLVQNGDVDVIVMGRQGEAGLSRVLLGSAAEKVARHADIPVTLVGETS</sequence>
<gene>
    <name evidence="3" type="ORF">EGH25_02315</name>
</gene>
<keyword evidence="4" id="KW-1185">Reference proteome</keyword>
<dbReference type="Proteomes" id="UP001149411">
    <property type="component" value="Unassembled WGS sequence"/>
</dbReference>
<dbReference type="InterPro" id="IPR006016">
    <property type="entry name" value="UspA"/>
</dbReference>
<dbReference type="InterPro" id="IPR006015">
    <property type="entry name" value="Universal_stress_UspA"/>
</dbReference>
<evidence type="ECO:0000313" key="3">
    <source>
        <dbReference type="EMBL" id="MCX2818186.1"/>
    </source>
</evidence>
<evidence type="ECO:0000259" key="2">
    <source>
        <dbReference type="Pfam" id="PF00582"/>
    </source>
</evidence>
<feature type="domain" description="UspA" evidence="2">
    <location>
        <begin position="2"/>
        <end position="137"/>
    </location>
</feature>
<dbReference type="Gene3D" id="3.40.50.620">
    <property type="entry name" value="HUPs"/>
    <property type="match status" value="1"/>
</dbReference>
<dbReference type="EMBL" id="RKLV01000002">
    <property type="protein sequence ID" value="MCX2818186.1"/>
    <property type="molecule type" value="Genomic_DNA"/>
</dbReference>
<accession>A0A9Q4C349</accession>
<dbReference type="PRINTS" id="PR01438">
    <property type="entry name" value="UNVRSLSTRESS"/>
</dbReference>
<name>A0A9Q4C349_9EURY</name>
<proteinExistence type="inferred from homology"/>
<dbReference type="PANTHER" id="PTHR46268:SF24">
    <property type="entry name" value="UNIVERSAL STRESS PROTEIN"/>
    <property type="match status" value="1"/>
</dbReference>
<comment type="caution">
    <text evidence="3">The sequence shown here is derived from an EMBL/GenBank/DDBJ whole genome shotgun (WGS) entry which is preliminary data.</text>
</comment>
<organism evidence="3 4">
    <name type="scientific">Halorutilus salinus</name>
    <dbReference type="NCBI Taxonomy" id="2487751"/>
    <lineage>
        <taxon>Archaea</taxon>
        <taxon>Methanobacteriati</taxon>
        <taxon>Methanobacteriota</taxon>
        <taxon>Stenosarchaea group</taxon>
        <taxon>Halobacteria</taxon>
        <taxon>Halorutilales</taxon>
        <taxon>Halorutilaceae</taxon>
        <taxon>Halorutilus</taxon>
    </lineage>
</organism>
<evidence type="ECO:0000313" key="4">
    <source>
        <dbReference type="Proteomes" id="UP001149411"/>
    </source>
</evidence>
<reference evidence="3" key="1">
    <citation type="submission" date="2022-09" db="EMBL/GenBank/DDBJ databases">
        <title>Haloadaptaus new haloarchaeum isolated from saline soil.</title>
        <authorList>
            <person name="Duran-Viseras A."/>
            <person name="Sanchez-Porro C."/>
            <person name="Ventosa A."/>
        </authorList>
    </citation>
    <scope>NUCLEOTIDE SEQUENCE</scope>
    <source>
        <strain evidence="3">F3-133</strain>
    </source>
</reference>
<dbReference type="InterPro" id="IPR014729">
    <property type="entry name" value="Rossmann-like_a/b/a_fold"/>
</dbReference>
<dbReference type="RefSeq" id="WP_266085888.1">
    <property type="nucleotide sequence ID" value="NZ_RKLV01000002.1"/>
</dbReference>
<dbReference type="AlphaFoldDB" id="A0A9Q4C349"/>
<protein>
    <submittedName>
        <fullName evidence="3">Universal stress protein</fullName>
    </submittedName>
</protein>
<dbReference type="SUPFAM" id="SSF52402">
    <property type="entry name" value="Adenine nucleotide alpha hydrolases-like"/>
    <property type="match status" value="1"/>
</dbReference>
<dbReference type="PANTHER" id="PTHR46268">
    <property type="entry name" value="STRESS RESPONSE PROTEIN NHAX"/>
    <property type="match status" value="1"/>
</dbReference>
<dbReference type="Pfam" id="PF00582">
    <property type="entry name" value="Usp"/>
    <property type="match status" value="1"/>
</dbReference>
<evidence type="ECO:0000256" key="1">
    <source>
        <dbReference type="ARBA" id="ARBA00008791"/>
    </source>
</evidence>
<dbReference type="CDD" id="cd00293">
    <property type="entry name" value="USP-like"/>
    <property type="match status" value="1"/>
</dbReference>